<dbReference type="Proteomes" id="UP000194798">
    <property type="component" value="Unassembled WGS sequence"/>
</dbReference>
<accession>A0A251X9S2</accession>
<evidence type="ECO:0000256" key="1">
    <source>
        <dbReference type="SAM" id="Phobius"/>
    </source>
</evidence>
<dbReference type="Pfam" id="PF10095">
    <property type="entry name" value="DUF2333"/>
    <property type="match status" value="1"/>
</dbReference>
<comment type="caution">
    <text evidence="2">The sequence shown here is derived from an EMBL/GenBank/DDBJ whole genome shotgun (WGS) entry which is preliminary data.</text>
</comment>
<name>A0A251X9S2_9GAMM</name>
<feature type="transmembrane region" description="Helical" evidence="1">
    <location>
        <begin position="32"/>
        <end position="54"/>
    </location>
</feature>
<protein>
    <recommendedName>
        <fullName evidence="4">DUF2333 domain-containing protein</fullName>
    </recommendedName>
</protein>
<sequence>MNPITPDTNPAVASQSTRSGWLRWFSLRQQGLLRFAMVVVGIIVVFLFLLSLYWGMEPDLFDVQAAAEERAKARNETLVVGYITTNTLIQISNTLLNKPGGYLSNDKMPPGIFMDNIPNWEFGVLRQVRDFTKVLRNDISRSQTLGDESKDLANAEPRFNVDNMAWMFPAAESEYAQGIAGVEAYLNMLADPSRQDAQFFSRADNLTDWLRTVSRRLGDLSQRLSASVGQARLNIDLAGDPDARRATGQEAVDHTKTPWLEIDDVFYETRGTTWALLHLLHAIDIDFKEVLEKKNARVSLQQIIRELESTQRTVWSPMILNGSDFGFFANHSLVMAGYISRANAGIIELRELLQRG</sequence>
<keyword evidence="3" id="KW-1185">Reference proteome</keyword>
<dbReference type="EMBL" id="MSLT01000012">
    <property type="protein sequence ID" value="OUD14690.1"/>
    <property type="molecule type" value="Genomic_DNA"/>
</dbReference>
<dbReference type="OrthoDB" id="5821246at2"/>
<proteinExistence type="predicted"/>
<organism evidence="2 3">
    <name type="scientific">Thioflexithrix psekupsensis</name>
    <dbReference type="NCBI Taxonomy" id="1570016"/>
    <lineage>
        <taxon>Bacteria</taxon>
        <taxon>Pseudomonadati</taxon>
        <taxon>Pseudomonadota</taxon>
        <taxon>Gammaproteobacteria</taxon>
        <taxon>Thiotrichales</taxon>
        <taxon>Thioflexithrix</taxon>
    </lineage>
</organism>
<dbReference type="InterPro" id="IPR016936">
    <property type="entry name" value="UCP029693"/>
</dbReference>
<evidence type="ECO:0000313" key="3">
    <source>
        <dbReference type="Proteomes" id="UP000194798"/>
    </source>
</evidence>
<evidence type="ECO:0008006" key="4">
    <source>
        <dbReference type="Google" id="ProtNLM"/>
    </source>
</evidence>
<keyword evidence="1" id="KW-1133">Transmembrane helix</keyword>
<gene>
    <name evidence="2" type="ORF">TPSD3_09670</name>
</gene>
<keyword evidence="1" id="KW-0472">Membrane</keyword>
<keyword evidence="1" id="KW-0812">Transmembrane</keyword>
<dbReference type="PIRSF" id="PIRSF029693">
    <property type="entry name" value="UCP029693"/>
    <property type="match status" value="1"/>
</dbReference>
<dbReference type="AlphaFoldDB" id="A0A251X9S2"/>
<reference evidence="2 3" key="1">
    <citation type="submission" date="2016-12" db="EMBL/GenBank/DDBJ databases">
        <title>Thioflexothrix psekupsii D3 genome sequencing and assembly.</title>
        <authorList>
            <person name="Fomenkov A."/>
            <person name="Vincze T."/>
            <person name="Grabovich M."/>
            <person name="Anton B.P."/>
            <person name="Dubinina G."/>
            <person name="Orlova M."/>
            <person name="Belousova E."/>
            <person name="Roberts R.J."/>
        </authorList>
    </citation>
    <scope>NUCLEOTIDE SEQUENCE [LARGE SCALE GENOMIC DNA]</scope>
    <source>
        <strain evidence="2">D3</strain>
    </source>
</reference>
<evidence type="ECO:0000313" key="2">
    <source>
        <dbReference type="EMBL" id="OUD14690.1"/>
    </source>
</evidence>